<evidence type="ECO:0000256" key="3">
    <source>
        <dbReference type="PROSITE-ProRule" id="PRU00289"/>
    </source>
</evidence>
<feature type="domain" description="FtsK" evidence="7">
    <location>
        <begin position="355"/>
        <end position="539"/>
    </location>
</feature>
<proteinExistence type="predicted"/>
<dbReference type="InterPro" id="IPR050206">
    <property type="entry name" value="FtsK/SpoIIIE/SftA"/>
</dbReference>
<keyword evidence="6" id="KW-1133">Transmembrane helix</keyword>
<evidence type="ECO:0000256" key="2">
    <source>
        <dbReference type="ARBA" id="ARBA00022840"/>
    </source>
</evidence>
<name>A0AA37XAW6_9MICO</name>
<keyword evidence="1 3" id="KW-0547">Nucleotide-binding</keyword>
<dbReference type="InterPro" id="IPR002543">
    <property type="entry name" value="FtsK_dom"/>
</dbReference>
<keyword evidence="2 3" id="KW-0067">ATP-binding</keyword>
<dbReference type="EMBL" id="BSUL01000001">
    <property type="protein sequence ID" value="GMA27796.1"/>
    <property type="molecule type" value="Genomic_DNA"/>
</dbReference>
<dbReference type="Gene3D" id="3.40.50.300">
    <property type="entry name" value="P-loop containing nucleotide triphosphate hydrolases"/>
    <property type="match status" value="2"/>
</dbReference>
<reference evidence="8 9" key="1">
    <citation type="journal article" date="2014" name="Int. J. Syst. Evol. Microbiol.">
        <title>Complete genome sequence of Corynebacterium casei LMG S-19264T (=DSM 44701T), isolated from a smear-ripened cheese.</title>
        <authorList>
            <consortium name="US DOE Joint Genome Institute (JGI-PGF)"/>
            <person name="Walter F."/>
            <person name="Albersmeier A."/>
            <person name="Kalinowski J."/>
            <person name="Ruckert C."/>
        </authorList>
    </citation>
    <scope>NUCLEOTIDE SEQUENCE [LARGE SCALE GENOMIC DNA]</scope>
    <source>
        <strain evidence="8 9">NBRC 112289</strain>
    </source>
</reference>
<keyword evidence="9" id="KW-1185">Reference proteome</keyword>
<feature type="transmembrane region" description="Helical" evidence="6">
    <location>
        <begin position="47"/>
        <end position="69"/>
    </location>
</feature>
<dbReference type="SMART" id="SM00382">
    <property type="entry name" value="AAA"/>
    <property type="match status" value="2"/>
</dbReference>
<dbReference type="Proteomes" id="UP001157160">
    <property type="component" value="Unassembled WGS sequence"/>
</dbReference>
<evidence type="ECO:0000313" key="9">
    <source>
        <dbReference type="Proteomes" id="UP001157160"/>
    </source>
</evidence>
<feature type="region of interest" description="Disordered" evidence="5">
    <location>
        <begin position="1"/>
        <end position="21"/>
    </location>
</feature>
<gene>
    <name evidence="8" type="ORF">GCM10025874_10490</name>
</gene>
<dbReference type="CDD" id="cd01127">
    <property type="entry name" value="TrwB_TraG_TraD_VirD4"/>
    <property type="match status" value="1"/>
</dbReference>
<dbReference type="AlphaFoldDB" id="A0AA37XAW6"/>
<evidence type="ECO:0000256" key="6">
    <source>
        <dbReference type="SAM" id="Phobius"/>
    </source>
</evidence>
<protein>
    <recommendedName>
        <fullName evidence="7">FtsK domain-containing protein</fullName>
    </recommendedName>
</protein>
<dbReference type="PROSITE" id="PS50901">
    <property type="entry name" value="FTSK"/>
    <property type="match status" value="1"/>
</dbReference>
<dbReference type="Pfam" id="PF01580">
    <property type="entry name" value="FtsK_SpoIIIE"/>
    <property type="match status" value="2"/>
</dbReference>
<dbReference type="SUPFAM" id="SSF52540">
    <property type="entry name" value="P-loop containing nucleoside triphosphate hydrolases"/>
    <property type="match status" value="2"/>
</dbReference>
<keyword evidence="6" id="KW-0812">Transmembrane</keyword>
<evidence type="ECO:0000256" key="1">
    <source>
        <dbReference type="ARBA" id="ARBA00022741"/>
    </source>
</evidence>
<dbReference type="GO" id="GO:0005524">
    <property type="term" value="F:ATP binding"/>
    <property type="evidence" value="ECO:0007669"/>
    <property type="project" value="UniProtKB-UniRule"/>
</dbReference>
<sequence length="929" mass="97989">MTDATSEPLRGPRGPSRTEPMPFPLVASLAPLVGALLIWAVTRSPFALLFALLGPIVAVGALADGRIGARRRLRRERRRFDEECAAAQEAVILRHEQERRELDATLPTLSEELRGEAGLRRRWGPDASVRIGTGARRSSLRMERNVADGERAQETERRDRLIESVRVLEGAPIGTDARRIGVVASPTIARAIARALLLHRLCVVSPSAMRVEAPAGGEWSWLARAPHPLRRRAADEAAAGDGWAEQVAWTEQGEPAWLALREREAELPPGCEVVVVVDGAGARLLRHSDAASIGAFEPELCGLAAASAGAALLFEESARLGSGAAAATVPERVALAGIEQPAPEGLRAVLGVGAHGPLAIDLLRHGPHALVAGTTGSGKSELLVSWVLAMAGTRAPDELAVLLVDFKGGAAFAPLEALPHVVGVITDLDASAARRALESLRAETRRRERLLAEHRARSIAELEPGRLARLVVIIDEFAAMMQALPELEPLIADLAARGRSLGIHLVLCTQRPAGAVRDGVLANAALRIALRVMSEADSSAVVGVPAAAALPAARPGRAIVLVEGETVEAQMALPSTRDAEAVRERWADAAQPFRPWLPPLSAWLDPRLLPGEGLALGLLDVPEEQRRDVLDLGASGPVLVLGGAGSGRTGAVAAAQRAAQRVGLPVRRPGRGPRDLWRAIEGAELAVGASALLLDDLDLLLDRLGEEHRLHALDRLARLLREAPARGLHVLVTAQRPAGLGALVQLCRSRVLLRIDDRQEHALAGGAPQLHDPALPPGAGTVGGRRLQLALVDDPGADEEGLPECVDPRSIRAIAGADARRIADRWCAADPGLRALALDAPESAGIGVDATALLVGDLDDWNARWGLFARLAQHGAVLITGGSLADVRSLLRPSVLPPPVAPGEAWLAGPEGIRAVALEAVAREHRAAV</sequence>
<dbReference type="InterPro" id="IPR003593">
    <property type="entry name" value="AAA+_ATPase"/>
</dbReference>
<feature type="binding site" evidence="3">
    <location>
        <begin position="373"/>
        <end position="380"/>
    </location>
    <ligand>
        <name>ATP</name>
        <dbReference type="ChEBI" id="CHEBI:30616"/>
    </ligand>
</feature>
<keyword evidence="6" id="KW-0472">Membrane</keyword>
<feature type="coiled-coil region" evidence="4">
    <location>
        <begin position="70"/>
        <end position="112"/>
    </location>
</feature>
<dbReference type="GO" id="GO:0003677">
    <property type="term" value="F:DNA binding"/>
    <property type="evidence" value="ECO:0007669"/>
    <property type="project" value="InterPro"/>
</dbReference>
<accession>A0AA37XAW6</accession>
<evidence type="ECO:0000313" key="8">
    <source>
        <dbReference type="EMBL" id="GMA27796.1"/>
    </source>
</evidence>
<evidence type="ECO:0000256" key="5">
    <source>
        <dbReference type="SAM" id="MobiDB-lite"/>
    </source>
</evidence>
<evidence type="ECO:0000256" key="4">
    <source>
        <dbReference type="SAM" id="Coils"/>
    </source>
</evidence>
<comment type="caution">
    <text evidence="8">The sequence shown here is derived from an EMBL/GenBank/DDBJ whole genome shotgun (WGS) entry which is preliminary data.</text>
</comment>
<organism evidence="8 9">
    <name type="scientific">Arenivirga flava</name>
    <dbReference type="NCBI Taxonomy" id="1930060"/>
    <lineage>
        <taxon>Bacteria</taxon>
        <taxon>Bacillati</taxon>
        <taxon>Actinomycetota</taxon>
        <taxon>Actinomycetes</taxon>
        <taxon>Micrococcales</taxon>
        <taxon>Microbacteriaceae</taxon>
        <taxon>Arenivirga</taxon>
    </lineage>
</organism>
<dbReference type="InterPro" id="IPR027417">
    <property type="entry name" value="P-loop_NTPase"/>
</dbReference>
<dbReference type="PANTHER" id="PTHR22683">
    <property type="entry name" value="SPORULATION PROTEIN RELATED"/>
    <property type="match status" value="1"/>
</dbReference>
<evidence type="ECO:0000259" key="7">
    <source>
        <dbReference type="PROSITE" id="PS50901"/>
    </source>
</evidence>
<keyword evidence="4" id="KW-0175">Coiled coil</keyword>
<dbReference type="PANTHER" id="PTHR22683:SF1">
    <property type="entry name" value="TYPE VII SECRETION SYSTEM PROTEIN ESSC"/>
    <property type="match status" value="1"/>
</dbReference>
<feature type="transmembrane region" description="Helical" evidence="6">
    <location>
        <begin position="21"/>
        <end position="41"/>
    </location>
</feature>